<keyword evidence="3" id="KW-1185">Reference proteome</keyword>
<gene>
    <name evidence="2" type="ORF">NDU88_001484</name>
</gene>
<evidence type="ECO:0000313" key="2">
    <source>
        <dbReference type="EMBL" id="KAJ1197628.1"/>
    </source>
</evidence>
<sequence>MRQFPAASQGLFRASASHRSWGGESAAESEGGVLQSLNDRGAGDEMVDLECGSSSALPAPHYSPRLRGY</sequence>
<name>A0AAV7V7Z3_PLEWA</name>
<accession>A0AAV7V7Z3</accession>
<evidence type="ECO:0000256" key="1">
    <source>
        <dbReference type="SAM" id="MobiDB-lite"/>
    </source>
</evidence>
<evidence type="ECO:0000313" key="3">
    <source>
        <dbReference type="Proteomes" id="UP001066276"/>
    </source>
</evidence>
<comment type="caution">
    <text evidence="2">The sequence shown here is derived from an EMBL/GenBank/DDBJ whole genome shotgun (WGS) entry which is preliminary data.</text>
</comment>
<proteinExistence type="predicted"/>
<protein>
    <submittedName>
        <fullName evidence="2">Uncharacterized protein</fullName>
    </submittedName>
</protein>
<organism evidence="2 3">
    <name type="scientific">Pleurodeles waltl</name>
    <name type="common">Iberian ribbed newt</name>
    <dbReference type="NCBI Taxonomy" id="8319"/>
    <lineage>
        <taxon>Eukaryota</taxon>
        <taxon>Metazoa</taxon>
        <taxon>Chordata</taxon>
        <taxon>Craniata</taxon>
        <taxon>Vertebrata</taxon>
        <taxon>Euteleostomi</taxon>
        <taxon>Amphibia</taxon>
        <taxon>Batrachia</taxon>
        <taxon>Caudata</taxon>
        <taxon>Salamandroidea</taxon>
        <taxon>Salamandridae</taxon>
        <taxon>Pleurodelinae</taxon>
        <taxon>Pleurodeles</taxon>
    </lineage>
</organism>
<reference evidence="2" key="1">
    <citation type="journal article" date="2022" name="bioRxiv">
        <title>Sequencing and chromosome-scale assembly of the giantPleurodeles waltlgenome.</title>
        <authorList>
            <person name="Brown T."/>
            <person name="Elewa A."/>
            <person name="Iarovenko S."/>
            <person name="Subramanian E."/>
            <person name="Araus A.J."/>
            <person name="Petzold A."/>
            <person name="Susuki M."/>
            <person name="Suzuki K.-i.T."/>
            <person name="Hayashi T."/>
            <person name="Toyoda A."/>
            <person name="Oliveira C."/>
            <person name="Osipova E."/>
            <person name="Leigh N.D."/>
            <person name="Simon A."/>
            <person name="Yun M.H."/>
        </authorList>
    </citation>
    <scope>NUCLEOTIDE SEQUENCE</scope>
    <source>
        <strain evidence="2">20211129_DDA</strain>
        <tissue evidence="2">Liver</tissue>
    </source>
</reference>
<feature type="region of interest" description="Disordered" evidence="1">
    <location>
        <begin position="1"/>
        <end position="69"/>
    </location>
</feature>
<dbReference type="Proteomes" id="UP001066276">
    <property type="component" value="Chromosome 2_1"/>
</dbReference>
<dbReference type="EMBL" id="JANPWB010000003">
    <property type="protein sequence ID" value="KAJ1197628.1"/>
    <property type="molecule type" value="Genomic_DNA"/>
</dbReference>
<dbReference type="AlphaFoldDB" id="A0AAV7V7Z3"/>
<feature type="compositionally biased region" description="Low complexity" evidence="1">
    <location>
        <begin position="22"/>
        <end position="32"/>
    </location>
</feature>